<sequence>MFCSVTHTSASLCFQKINFIKYLHLYYTKNEIKTKPPKIWIIGSSYINHGEKAALQNFGENFGLTAKVEWFGQEGMRWSGILPRLYEELSRQSPPNVLVVHAGGNDLGWVAAEDLVFKMQQELRHLHEEFPAMKLVYSCINERKVWRTGWPRNINKDRKVVNSHMRKALHSLGGEVIEHPHLHFYSKTNYLPDGVNFTEEGNEIFLSSIRRVLRRLLGTR</sequence>
<keyword evidence="2" id="KW-1185">Reference proteome</keyword>
<organism evidence="1 2">
    <name type="scientific">Channa striata</name>
    <name type="common">Snakehead murrel</name>
    <name type="synonym">Ophicephalus striatus</name>
    <dbReference type="NCBI Taxonomy" id="64152"/>
    <lineage>
        <taxon>Eukaryota</taxon>
        <taxon>Metazoa</taxon>
        <taxon>Chordata</taxon>
        <taxon>Craniata</taxon>
        <taxon>Vertebrata</taxon>
        <taxon>Euteleostomi</taxon>
        <taxon>Actinopterygii</taxon>
        <taxon>Neopterygii</taxon>
        <taxon>Teleostei</taxon>
        <taxon>Neoteleostei</taxon>
        <taxon>Acanthomorphata</taxon>
        <taxon>Anabantaria</taxon>
        <taxon>Anabantiformes</taxon>
        <taxon>Channoidei</taxon>
        <taxon>Channidae</taxon>
        <taxon>Channa</taxon>
    </lineage>
</organism>
<accession>A0AA88NAX3</accession>
<dbReference type="InterPro" id="IPR036514">
    <property type="entry name" value="SGNH_hydro_sf"/>
</dbReference>
<name>A0AA88NAX3_CHASR</name>
<dbReference type="SUPFAM" id="SSF52266">
    <property type="entry name" value="SGNH hydrolase"/>
    <property type="match status" value="1"/>
</dbReference>
<proteinExistence type="predicted"/>
<protein>
    <recommendedName>
        <fullName evidence="3">SGNH hydrolase-type esterase domain-containing protein</fullName>
    </recommendedName>
</protein>
<comment type="caution">
    <text evidence="1">The sequence shown here is derived from an EMBL/GenBank/DDBJ whole genome shotgun (WGS) entry which is preliminary data.</text>
</comment>
<evidence type="ECO:0008006" key="3">
    <source>
        <dbReference type="Google" id="ProtNLM"/>
    </source>
</evidence>
<dbReference type="Gene3D" id="3.40.50.1110">
    <property type="entry name" value="SGNH hydrolase"/>
    <property type="match status" value="1"/>
</dbReference>
<dbReference type="EMBL" id="JAUPFM010000005">
    <property type="protein sequence ID" value="KAK2851942.1"/>
    <property type="molecule type" value="Genomic_DNA"/>
</dbReference>
<gene>
    <name evidence="1" type="ORF">Q5P01_008218</name>
</gene>
<reference evidence="1" key="1">
    <citation type="submission" date="2023-07" db="EMBL/GenBank/DDBJ databases">
        <title>Chromosome-level Genome Assembly of Striped Snakehead (Channa striata).</title>
        <authorList>
            <person name="Liu H."/>
        </authorList>
    </citation>
    <scope>NUCLEOTIDE SEQUENCE</scope>
    <source>
        <strain evidence="1">Gz</strain>
        <tissue evidence="1">Muscle</tissue>
    </source>
</reference>
<evidence type="ECO:0000313" key="2">
    <source>
        <dbReference type="Proteomes" id="UP001187415"/>
    </source>
</evidence>
<dbReference type="Proteomes" id="UP001187415">
    <property type="component" value="Unassembled WGS sequence"/>
</dbReference>
<evidence type="ECO:0000313" key="1">
    <source>
        <dbReference type="EMBL" id="KAK2851942.1"/>
    </source>
</evidence>
<dbReference type="CDD" id="cd00229">
    <property type="entry name" value="SGNH_hydrolase"/>
    <property type="match status" value="1"/>
</dbReference>
<dbReference type="AlphaFoldDB" id="A0AA88NAX3"/>